<evidence type="ECO:0000256" key="2">
    <source>
        <dbReference type="ARBA" id="ARBA00011955"/>
    </source>
</evidence>
<evidence type="ECO:0000256" key="3">
    <source>
        <dbReference type="ARBA" id="ARBA00016337"/>
    </source>
</evidence>
<keyword evidence="4" id="KW-0285">Flavoprotein</keyword>
<keyword evidence="7" id="KW-0274">FAD</keyword>
<organism evidence="11">
    <name type="scientific">marine sediment metagenome</name>
    <dbReference type="NCBI Taxonomy" id="412755"/>
    <lineage>
        <taxon>unclassified sequences</taxon>
        <taxon>metagenomes</taxon>
        <taxon>ecological metagenomes</taxon>
    </lineage>
</organism>
<dbReference type="Pfam" id="PF02424">
    <property type="entry name" value="ApbE"/>
    <property type="match status" value="1"/>
</dbReference>
<dbReference type="SUPFAM" id="SSF143631">
    <property type="entry name" value="ApbE-like"/>
    <property type="match status" value="1"/>
</dbReference>
<sequence>MVEIGGDIRCFGAPPRGQSRWRIGLQDARKIDESTSDGKLLLVLELTDTAVATSGNYQRFAVIEGKTFSHILDAKTGYSSEELTSATVITENATEADALATAVSVMGAEAGLALIEATPETEAILISPAPEYKLIKTSGAEKFTE</sequence>
<comment type="catalytic activity">
    <reaction evidence="10">
        <text>L-threonyl-[protein] + FAD = FMN-L-threonyl-[protein] + AMP + H(+)</text>
        <dbReference type="Rhea" id="RHEA:36847"/>
        <dbReference type="Rhea" id="RHEA-COMP:11060"/>
        <dbReference type="Rhea" id="RHEA-COMP:11061"/>
        <dbReference type="ChEBI" id="CHEBI:15378"/>
        <dbReference type="ChEBI" id="CHEBI:30013"/>
        <dbReference type="ChEBI" id="CHEBI:57692"/>
        <dbReference type="ChEBI" id="CHEBI:74257"/>
        <dbReference type="ChEBI" id="CHEBI:456215"/>
        <dbReference type="EC" id="2.7.1.180"/>
    </reaction>
</comment>
<dbReference type="PANTHER" id="PTHR30040">
    <property type="entry name" value="THIAMINE BIOSYNTHESIS LIPOPROTEIN APBE"/>
    <property type="match status" value="1"/>
</dbReference>
<keyword evidence="6" id="KW-0479">Metal-binding</keyword>
<dbReference type="Gene3D" id="3.10.520.10">
    <property type="entry name" value="ApbE-like domains"/>
    <property type="match status" value="1"/>
</dbReference>
<evidence type="ECO:0000256" key="6">
    <source>
        <dbReference type="ARBA" id="ARBA00022723"/>
    </source>
</evidence>
<comment type="caution">
    <text evidence="11">The sequence shown here is derived from an EMBL/GenBank/DDBJ whole genome shotgun (WGS) entry which is preliminary data.</text>
</comment>
<dbReference type="GO" id="GO:0016740">
    <property type="term" value="F:transferase activity"/>
    <property type="evidence" value="ECO:0007669"/>
    <property type="project" value="UniProtKB-KW"/>
</dbReference>
<evidence type="ECO:0000256" key="7">
    <source>
        <dbReference type="ARBA" id="ARBA00022827"/>
    </source>
</evidence>
<comment type="cofactor">
    <cofactor evidence="1">
        <name>Mg(2+)</name>
        <dbReference type="ChEBI" id="CHEBI:18420"/>
    </cofactor>
</comment>
<accession>X1KSM0</accession>
<protein>
    <recommendedName>
        <fullName evidence="3">FAD:protein FMN transferase</fullName>
        <ecNumber evidence="2">2.7.1.180</ecNumber>
    </recommendedName>
    <alternativeName>
        <fullName evidence="9">Flavin transferase</fullName>
    </alternativeName>
</protein>
<reference evidence="11" key="1">
    <citation type="journal article" date="2014" name="Front. Microbiol.">
        <title>High frequency of phylogenetically diverse reductive dehalogenase-homologous genes in deep subseafloor sedimentary metagenomes.</title>
        <authorList>
            <person name="Kawai M."/>
            <person name="Futagami T."/>
            <person name="Toyoda A."/>
            <person name="Takaki Y."/>
            <person name="Nishi S."/>
            <person name="Hori S."/>
            <person name="Arai W."/>
            <person name="Tsubouchi T."/>
            <person name="Morono Y."/>
            <person name="Uchiyama I."/>
            <person name="Ito T."/>
            <person name="Fujiyama A."/>
            <person name="Inagaki F."/>
            <person name="Takami H."/>
        </authorList>
    </citation>
    <scope>NUCLEOTIDE SEQUENCE</scope>
    <source>
        <strain evidence="11">Expedition CK06-06</strain>
    </source>
</reference>
<evidence type="ECO:0000256" key="5">
    <source>
        <dbReference type="ARBA" id="ARBA00022679"/>
    </source>
</evidence>
<evidence type="ECO:0000256" key="10">
    <source>
        <dbReference type="ARBA" id="ARBA00048540"/>
    </source>
</evidence>
<dbReference type="InterPro" id="IPR024932">
    <property type="entry name" value="ApbE"/>
</dbReference>
<name>X1KSM0_9ZZZZ</name>
<evidence type="ECO:0000256" key="1">
    <source>
        <dbReference type="ARBA" id="ARBA00001946"/>
    </source>
</evidence>
<proteinExistence type="predicted"/>
<dbReference type="PANTHER" id="PTHR30040:SF2">
    <property type="entry name" value="FAD:PROTEIN FMN TRANSFERASE"/>
    <property type="match status" value="1"/>
</dbReference>
<keyword evidence="8" id="KW-0460">Magnesium</keyword>
<dbReference type="InterPro" id="IPR003374">
    <property type="entry name" value="ApbE-like_sf"/>
</dbReference>
<evidence type="ECO:0000313" key="11">
    <source>
        <dbReference type="EMBL" id="GAI10072.1"/>
    </source>
</evidence>
<dbReference type="GO" id="GO:0046872">
    <property type="term" value="F:metal ion binding"/>
    <property type="evidence" value="ECO:0007669"/>
    <property type="project" value="UniProtKB-KW"/>
</dbReference>
<dbReference type="EC" id="2.7.1.180" evidence="2"/>
<dbReference type="EMBL" id="BARV01003664">
    <property type="protein sequence ID" value="GAI10072.1"/>
    <property type="molecule type" value="Genomic_DNA"/>
</dbReference>
<evidence type="ECO:0000256" key="9">
    <source>
        <dbReference type="ARBA" id="ARBA00031306"/>
    </source>
</evidence>
<evidence type="ECO:0000256" key="4">
    <source>
        <dbReference type="ARBA" id="ARBA00022630"/>
    </source>
</evidence>
<gene>
    <name evidence="11" type="ORF">S06H3_08621</name>
</gene>
<dbReference type="AlphaFoldDB" id="X1KSM0"/>
<evidence type="ECO:0000256" key="8">
    <source>
        <dbReference type="ARBA" id="ARBA00022842"/>
    </source>
</evidence>
<keyword evidence="5" id="KW-0808">Transferase</keyword>